<dbReference type="RefSeq" id="WP_354312201.1">
    <property type="nucleotide sequence ID" value="NZ_JBEPME010000001.1"/>
</dbReference>
<dbReference type="CDD" id="cd06232">
    <property type="entry name" value="M14-like"/>
    <property type="match status" value="1"/>
</dbReference>
<proteinExistence type="predicted"/>
<dbReference type="Proteomes" id="UP001549104">
    <property type="component" value="Unassembled WGS sequence"/>
</dbReference>
<evidence type="ECO:0000313" key="3">
    <source>
        <dbReference type="Proteomes" id="UP001549104"/>
    </source>
</evidence>
<organism evidence="2 3">
    <name type="scientific">Sporosarcina psychrophila</name>
    <name type="common">Bacillus psychrophilus</name>
    <dbReference type="NCBI Taxonomy" id="1476"/>
    <lineage>
        <taxon>Bacteria</taxon>
        <taxon>Bacillati</taxon>
        <taxon>Bacillota</taxon>
        <taxon>Bacilli</taxon>
        <taxon>Bacillales</taxon>
        <taxon>Caryophanaceae</taxon>
        <taxon>Sporosarcina</taxon>
    </lineage>
</organism>
<comment type="caution">
    <text evidence="2">The sequence shown here is derived from an EMBL/GenBank/DDBJ whole genome shotgun (WGS) entry which is preliminary data.</text>
</comment>
<protein>
    <recommendedName>
        <fullName evidence="1">Peptidase M14 domain-containing protein</fullName>
    </recommendedName>
</protein>
<name>A0ABV2K3P6_SPOPS</name>
<evidence type="ECO:0000313" key="2">
    <source>
        <dbReference type="EMBL" id="MET3655695.1"/>
    </source>
</evidence>
<dbReference type="SUPFAM" id="SSF53187">
    <property type="entry name" value="Zn-dependent exopeptidases"/>
    <property type="match status" value="1"/>
</dbReference>
<evidence type="ECO:0000259" key="1">
    <source>
        <dbReference type="Pfam" id="PF00246"/>
    </source>
</evidence>
<dbReference type="Gene3D" id="3.40.630.10">
    <property type="entry name" value="Zn peptidases"/>
    <property type="match status" value="1"/>
</dbReference>
<accession>A0ABV2K3P6</accession>
<reference evidence="2 3" key="1">
    <citation type="submission" date="2024-06" db="EMBL/GenBank/DDBJ databases">
        <title>Sorghum-associated microbial communities from plants grown in Nebraska, USA.</title>
        <authorList>
            <person name="Schachtman D."/>
        </authorList>
    </citation>
    <scope>NUCLEOTIDE SEQUENCE [LARGE SCALE GENOMIC DNA]</scope>
    <source>
        <strain evidence="2 3">1288</strain>
    </source>
</reference>
<dbReference type="InterPro" id="IPR000834">
    <property type="entry name" value="Peptidase_M14"/>
</dbReference>
<feature type="domain" description="Peptidase M14" evidence="1">
    <location>
        <begin position="630"/>
        <end position="736"/>
    </location>
</feature>
<dbReference type="Pfam" id="PF00246">
    <property type="entry name" value="Peptidase_M14"/>
    <property type="match status" value="1"/>
</dbReference>
<keyword evidence="3" id="KW-1185">Reference proteome</keyword>
<gene>
    <name evidence="2" type="ORF">ABIC55_000779</name>
</gene>
<sequence length="953" mass="109311">MSQISALWSLEGMLVDKNRDGVVDGISLFIDLPEGLLPEGLIDFCARAGFETTALSFTFFEEVGQKVTMSFEHSEETTTATFLDGKLVLTFKNEQELSSLLRELAFGEFDLTDKKNEHFYTDVESISDIWSFSGFGQHTEASPTRTLSLQITVEEQMMTTLLLKELCHFAARTALHSTEIQHALTGQDGAHIQFTVASGEQSVLTLEEKNRIRLAGTKTDVPNALRTLAESNHWSEGGAFGHWEQHVIDDKPQSPLLIEESWSDEGEIERVIRAMQSLTNLEHADVEVYLSEPREIREQLAAQLKSDYPAMNSIRVRSSFKTGFHWIQEELISELTEDIRELVIEVQKEERAQALELPIRWIQEIYPIDRYIEEITAIRADDVTFTLNSELEGTYAVYGMLQNNVKKLLGKLQVPVSKMNYVDGEHVVYPSTSAVRIIRHGEVIEEQIIETDRAQFYRYYTEEILPKLRKSVELYNEGQGHVRPLFDRIELDVWMSEEEQKLPVDEERISSLEALHEDLYFNTLDYFAQMGIEVEGKPFNAPGGVHPYMHVRIGEKPEARIRIYQWDDKHTVDVTTSSVTFTADGAFDQASMNVDNKVICKRIERFNFPTKHIHEEVNMWLKEQKSYKVVYPAHSYNGHAIPVIECYEPTGEVFESTLKMTLMKKTIFIEAGHHANEISSIPAILELVDNLDLQFKDLYKEMNVVVIPLANPDGYELVKELMYEHPEWKHHAARYNAVGLEFAHIRFQKTMFGEANVYPEIMRKWAPDIIVDDHGIPAHEWVQPFAGYNSPPRFPVSYFLPSAKIYGIGRTSPEVNHLLHQRNLDKIVSNVSGFIKDTKIAVENDYWQQRFIKYGNQWLPEIFPIEEAEGIHFYTETTVTPTYKSVGIMRYPEWVAADIISEAADEIVNGEALLDCINAHKVFDLAIIDTLFQAQVQIERAGLKMSRQRPIQL</sequence>
<dbReference type="EMBL" id="JBEPME010000001">
    <property type="protein sequence ID" value="MET3655695.1"/>
    <property type="molecule type" value="Genomic_DNA"/>
</dbReference>